<protein>
    <recommendedName>
        <fullName evidence="4">Secreted protein</fullName>
    </recommendedName>
</protein>
<sequence>MKKAFITTLLCLSTLYASAASAAGKTGELFFRSNGEEIHINRLVSNSGKVTSVSLRTRCPSVGECKTYSQKRELFENLLRAIKDRQLYTYVEFDYDPCRGDPHNPCQPEGVGPERIQPFNEQYSELSVLQEDAIIQRTREVPTPKQDNALTTLYNSVVAAVGTVSITKLTDYLFTLSNDGKVRTNVLVTGRYDGREQPISYCKMVSGGRCINEEGVTVSRLNSEVIAISYPKGRSDEDFNREHDLYKIMTRLKYACRIAYTGTWPNMVGQMTCHYQPY</sequence>
<dbReference type="RefSeq" id="WP_209053890.1">
    <property type="nucleotide sequence ID" value="NZ_CP072426.1"/>
</dbReference>
<gene>
    <name evidence="2" type="ORF">J5X90_22925</name>
</gene>
<reference evidence="2 3" key="1">
    <citation type="submission" date="2021-03" db="EMBL/GenBank/DDBJ databases">
        <title>Complete Genome of Pseudoalteromonas viridis Strain BBR56, a new biocontrol bacterial candidate.</title>
        <authorList>
            <person name="Handayani D.P."/>
            <person name="Isnansetyo A."/>
            <person name="Istiqomah I."/>
            <person name="Jumina J."/>
        </authorList>
    </citation>
    <scope>NUCLEOTIDE SEQUENCE [LARGE SCALE GENOMIC DNA]</scope>
    <source>
        <strain evidence="2 3">BBR56</strain>
    </source>
</reference>
<feature type="signal peptide" evidence="1">
    <location>
        <begin position="1"/>
        <end position="22"/>
    </location>
</feature>
<organism evidence="2 3">
    <name type="scientific">Pseudoalteromonas viridis</name>
    <dbReference type="NCBI Taxonomy" id="339617"/>
    <lineage>
        <taxon>Bacteria</taxon>
        <taxon>Pseudomonadati</taxon>
        <taxon>Pseudomonadota</taxon>
        <taxon>Gammaproteobacteria</taxon>
        <taxon>Alteromonadales</taxon>
        <taxon>Pseudoalteromonadaceae</taxon>
        <taxon>Pseudoalteromonas</taxon>
    </lineage>
</organism>
<evidence type="ECO:0000256" key="1">
    <source>
        <dbReference type="SAM" id="SignalP"/>
    </source>
</evidence>
<keyword evidence="1" id="KW-0732">Signal</keyword>
<evidence type="ECO:0000313" key="3">
    <source>
        <dbReference type="Proteomes" id="UP000665025"/>
    </source>
</evidence>
<keyword evidence="3" id="KW-1185">Reference proteome</keyword>
<feature type="chain" id="PRO_5046051970" description="Secreted protein" evidence="1">
    <location>
        <begin position="23"/>
        <end position="278"/>
    </location>
</feature>
<proteinExistence type="predicted"/>
<evidence type="ECO:0000313" key="2">
    <source>
        <dbReference type="EMBL" id="QTL37695.1"/>
    </source>
</evidence>
<dbReference type="EMBL" id="CP072426">
    <property type="protein sequence ID" value="QTL37695.1"/>
    <property type="molecule type" value="Genomic_DNA"/>
</dbReference>
<accession>A0ABX7VB55</accession>
<name>A0ABX7VB55_9GAMM</name>
<dbReference type="Proteomes" id="UP000665025">
    <property type="component" value="Chromosome 2"/>
</dbReference>
<evidence type="ECO:0008006" key="4">
    <source>
        <dbReference type="Google" id="ProtNLM"/>
    </source>
</evidence>